<proteinExistence type="predicted"/>
<name>A0A8B6XD35_9BURK</name>
<dbReference type="AlphaFoldDB" id="A0A8B6XD35"/>
<sequence>MQRRNFLAAALAGLALGPRAFAAGNPVMAAAGSPMAASGSALMAAAGAAAPDAEALLARADDYRNFRGKAFSFDLALTSFDADDGDKSFEMKVEVLDSHTSLVMYDAPVSERGKALLMERNNLWFSSPGASKPIRITPQQRLVGEASNGDVASTDFSGDYAPSLLASEAADGIDCHKLQLDAKPGTLATYSRVHLWVRADNAQPVRAEFFGPSGKLIKTARYTRFEKVAGAGKAQLVELEIANPLNPGRRTVMKYRNFKVGELPESHFTVAYLGRLR</sequence>
<evidence type="ECO:0000313" key="3">
    <source>
        <dbReference type="Proteomes" id="UP000675920"/>
    </source>
</evidence>
<feature type="chain" id="PRO_5034885436" evidence="1">
    <location>
        <begin position="23"/>
        <end position="277"/>
    </location>
</feature>
<dbReference type="Pfam" id="PF17131">
    <property type="entry name" value="LolA_like"/>
    <property type="match status" value="1"/>
</dbReference>
<evidence type="ECO:0000313" key="4">
    <source>
        <dbReference type="RefSeq" id="WP_169732556.1"/>
    </source>
</evidence>
<accession>A0A8B6XD35</accession>
<reference evidence="4" key="2">
    <citation type="submission" date="2025-08" db="UniProtKB">
        <authorList>
            <consortium name="RefSeq"/>
        </authorList>
    </citation>
    <scope>IDENTIFICATION</scope>
</reference>
<dbReference type="CDD" id="cd16329">
    <property type="entry name" value="LolA_like"/>
    <property type="match status" value="1"/>
</dbReference>
<dbReference type="PIRSF" id="PIRSF028205">
    <property type="entry name" value="UCP028205"/>
    <property type="match status" value="1"/>
</dbReference>
<feature type="domain" description="Uncharacterized protein TP-0789" evidence="2">
    <location>
        <begin position="99"/>
        <end position="275"/>
    </location>
</feature>
<feature type="signal peptide" evidence="1">
    <location>
        <begin position="1"/>
        <end position="22"/>
    </location>
</feature>
<organism evidence="3 4">
    <name type="scientific">Derxia gummosa DSM 723</name>
    <dbReference type="NCBI Taxonomy" id="1121388"/>
    <lineage>
        <taxon>Bacteria</taxon>
        <taxon>Pseudomonadati</taxon>
        <taxon>Pseudomonadota</taxon>
        <taxon>Betaproteobacteria</taxon>
        <taxon>Burkholderiales</taxon>
        <taxon>Alcaligenaceae</taxon>
        <taxon>Derxia</taxon>
    </lineage>
</organism>
<evidence type="ECO:0000259" key="2">
    <source>
        <dbReference type="Pfam" id="PF17131"/>
    </source>
</evidence>
<dbReference type="Proteomes" id="UP000675920">
    <property type="component" value="Unplaced"/>
</dbReference>
<dbReference type="RefSeq" id="WP_169732556.1">
    <property type="nucleotide sequence ID" value="NZ_KI519499.1"/>
</dbReference>
<keyword evidence="4" id="KW-0449">Lipoprotein</keyword>
<dbReference type="InterPro" id="IPR006311">
    <property type="entry name" value="TAT_signal"/>
</dbReference>
<reference evidence="4" key="1">
    <citation type="journal article" date="2004" name="Arch. Microbiol.">
        <title>Lipoprotein trafficking in Escherichia coli.</title>
        <authorList>
            <person name="Narita S."/>
            <person name="Matsuyama S."/>
            <person name="Tokuda H."/>
        </authorList>
    </citation>
    <scope>NUCLEOTIDE SEQUENCE</scope>
</reference>
<keyword evidence="3" id="KW-1185">Reference proteome</keyword>
<evidence type="ECO:0000256" key="1">
    <source>
        <dbReference type="SAM" id="SignalP"/>
    </source>
</evidence>
<keyword evidence="1" id="KW-0732">Signal</keyword>
<dbReference type="Gene3D" id="2.50.20.10">
    <property type="entry name" value="Lipoprotein localisation LolA/LolB/LppX"/>
    <property type="match status" value="1"/>
</dbReference>
<protein>
    <submittedName>
        <fullName evidence="4">Outer membrane lipoprotein-sorting protein</fullName>
    </submittedName>
</protein>
<dbReference type="InterPro" id="IPR033399">
    <property type="entry name" value="TP_0789-like"/>
</dbReference>
<dbReference type="PROSITE" id="PS51318">
    <property type="entry name" value="TAT"/>
    <property type="match status" value="1"/>
</dbReference>
<dbReference type="InterPro" id="IPR011220">
    <property type="entry name" value="UCP028205"/>
</dbReference>